<dbReference type="AlphaFoldDB" id="A0A2T8HQA6"/>
<proteinExistence type="predicted"/>
<feature type="compositionally biased region" description="Polar residues" evidence="1">
    <location>
        <begin position="1"/>
        <end position="15"/>
    </location>
</feature>
<evidence type="ECO:0000259" key="2">
    <source>
        <dbReference type="SMART" id="SM00849"/>
    </source>
</evidence>
<dbReference type="InterPro" id="IPR041516">
    <property type="entry name" value="LACTB2_WH"/>
</dbReference>
<dbReference type="RefSeq" id="WP_116559709.1">
    <property type="nucleotide sequence ID" value="NZ_QDKM01000011.1"/>
</dbReference>
<dbReference type="Pfam" id="PF17778">
    <property type="entry name" value="WHD_BLACT"/>
    <property type="match status" value="1"/>
</dbReference>
<dbReference type="CDD" id="cd16278">
    <property type="entry name" value="metallo-hydrolase-like_MBL-fold"/>
    <property type="match status" value="1"/>
</dbReference>
<comment type="caution">
    <text evidence="3">The sequence shown here is derived from an EMBL/GenBank/DDBJ whole genome shotgun (WGS) entry which is preliminary data.</text>
</comment>
<reference evidence="3 4" key="1">
    <citation type="submission" date="2018-04" db="EMBL/GenBank/DDBJ databases">
        <title>Pararhodobacter oceanense sp. nov., isolated from marine intertidal sediment.</title>
        <authorList>
            <person name="Wang X.-L."/>
            <person name="Du Z.-J."/>
        </authorList>
    </citation>
    <scope>NUCLEOTIDE SEQUENCE [LARGE SCALE GENOMIC DNA]</scope>
    <source>
        <strain evidence="3 4">AM505</strain>
    </source>
</reference>
<name>A0A2T8HQA6_9RHOB</name>
<evidence type="ECO:0000256" key="1">
    <source>
        <dbReference type="SAM" id="MobiDB-lite"/>
    </source>
</evidence>
<gene>
    <name evidence="3" type="ORF">DDE20_16905</name>
</gene>
<keyword evidence="3" id="KW-0378">Hydrolase</keyword>
<dbReference type="InterPro" id="IPR036866">
    <property type="entry name" value="RibonucZ/Hydroxyglut_hydro"/>
</dbReference>
<dbReference type="PANTHER" id="PTHR23131">
    <property type="entry name" value="ENDORIBONUCLEASE LACTB2"/>
    <property type="match status" value="1"/>
</dbReference>
<dbReference type="Gene3D" id="3.60.15.10">
    <property type="entry name" value="Ribonuclease Z/Hydroxyacylglutathione hydrolase-like"/>
    <property type="match status" value="1"/>
</dbReference>
<dbReference type="Gene3D" id="1.10.10.10">
    <property type="entry name" value="Winged helix-like DNA-binding domain superfamily/Winged helix DNA-binding domain"/>
    <property type="match status" value="1"/>
</dbReference>
<keyword evidence="4" id="KW-1185">Reference proteome</keyword>
<evidence type="ECO:0000313" key="4">
    <source>
        <dbReference type="Proteomes" id="UP000245911"/>
    </source>
</evidence>
<dbReference type="Pfam" id="PF00753">
    <property type="entry name" value="Lactamase_B"/>
    <property type="match status" value="1"/>
</dbReference>
<sequence length="317" mass="33453">MAEISPISQAATTSGFAPLPGQPLTLEPGLRLLLAPNPSPMTERGTNTYILGDTELMVIDPGPASEPHLAAILAAVRPGQQIAKIIVTHSHLDHSPAARPLSQATGAPVYAFGDSLAGRSPRMQALAAADIGGGEGVDMAFQPDICLPDGGEVDAGGHRLTALHTPGHLGNHLCFQWRDALFTGDHIMEWAPSLVSPPDGDLTDFMASLTRIEALGPLRYYSGHGAPIDDGLARTRALRAHRLSRESSIVSAVRNGARTIEEITAAVYSDIPPALLPAAARNVLAHLIDLDTRHVLRFTGAIGLHAQVAPVRPSFQR</sequence>
<dbReference type="GO" id="GO:0016787">
    <property type="term" value="F:hydrolase activity"/>
    <property type="evidence" value="ECO:0007669"/>
    <property type="project" value="UniProtKB-KW"/>
</dbReference>
<evidence type="ECO:0000313" key="3">
    <source>
        <dbReference type="EMBL" id="PVH27610.1"/>
    </source>
</evidence>
<dbReference type="PANTHER" id="PTHR23131:SF0">
    <property type="entry name" value="ENDORIBONUCLEASE LACTB2"/>
    <property type="match status" value="1"/>
</dbReference>
<dbReference type="OrthoDB" id="9788263at2"/>
<accession>A0A2T8HQA6</accession>
<organism evidence="3 4">
    <name type="scientific">Pararhodobacter oceanensis</name>
    <dbReference type="NCBI Taxonomy" id="2172121"/>
    <lineage>
        <taxon>Bacteria</taxon>
        <taxon>Pseudomonadati</taxon>
        <taxon>Pseudomonadota</taxon>
        <taxon>Alphaproteobacteria</taxon>
        <taxon>Rhodobacterales</taxon>
        <taxon>Paracoccaceae</taxon>
        <taxon>Pararhodobacter</taxon>
    </lineage>
</organism>
<protein>
    <submittedName>
        <fullName evidence="3">MBL fold metallo-hydrolase</fullName>
    </submittedName>
</protein>
<feature type="domain" description="Metallo-beta-lactamase" evidence="2">
    <location>
        <begin position="45"/>
        <end position="224"/>
    </location>
</feature>
<dbReference type="Proteomes" id="UP000245911">
    <property type="component" value="Unassembled WGS sequence"/>
</dbReference>
<dbReference type="EMBL" id="QDKM01000011">
    <property type="protein sequence ID" value="PVH27610.1"/>
    <property type="molecule type" value="Genomic_DNA"/>
</dbReference>
<feature type="region of interest" description="Disordered" evidence="1">
    <location>
        <begin position="1"/>
        <end position="21"/>
    </location>
</feature>
<dbReference type="InterPro" id="IPR050662">
    <property type="entry name" value="Sec-metab_biosynth-thioest"/>
</dbReference>
<dbReference type="SUPFAM" id="SSF56281">
    <property type="entry name" value="Metallo-hydrolase/oxidoreductase"/>
    <property type="match status" value="1"/>
</dbReference>
<dbReference type="InterPro" id="IPR001279">
    <property type="entry name" value="Metallo-B-lactamas"/>
</dbReference>
<dbReference type="InterPro" id="IPR036388">
    <property type="entry name" value="WH-like_DNA-bd_sf"/>
</dbReference>
<dbReference type="SMART" id="SM00849">
    <property type="entry name" value="Lactamase_B"/>
    <property type="match status" value="1"/>
</dbReference>